<dbReference type="Gene3D" id="3.30.200.20">
    <property type="entry name" value="Phosphorylase Kinase, domain 1"/>
    <property type="match status" value="1"/>
</dbReference>
<protein>
    <submittedName>
        <fullName evidence="5">Serine/threonine-protein kinase</fullName>
    </submittedName>
</protein>
<evidence type="ECO:0000313" key="5">
    <source>
        <dbReference type="EMBL" id="KAL0476465.1"/>
    </source>
</evidence>
<gene>
    <name evidence="5" type="ORF">AKO1_004407</name>
</gene>
<dbReference type="InterPro" id="IPR008271">
    <property type="entry name" value="Ser/Thr_kinase_AS"/>
</dbReference>
<keyword evidence="1" id="KW-0547">Nucleotide-binding</keyword>
<feature type="transmembrane region" description="Helical" evidence="3">
    <location>
        <begin position="66"/>
        <end position="90"/>
    </location>
</feature>
<feature type="transmembrane region" description="Helical" evidence="3">
    <location>
        <begin position="195"/>
        <end position="220"/>
    </location>
</feature>
<dbReference type="InterPro" id="IPR000719">
    <property type="entry name" value="Prot_kinase_dom"/>
</dbReference>
<evidence type="ECO:0000256" key="1">
    <source>
        <dbReference type="ARBA" id="ARBA00022741"/>
    </source>
</evidence>
<keyword evidence="2" id="KW-0067">ATP-binding</keyword>
<organism evidence="5 6">
    <name type="scientific">Acrasis kona</name>
    <dbReference type="NCBI Taxonomy" id="1008807"/>
    <lineage>
        <taxon>Eukaryota</taxon>
        <taxon>Discoba</taxon>
        <taxon>Heterolobosea</taxon>
        <taxon>Tetramitia</taxon>
        <taxon>Eutetramitia</taxon>
        <taxon>Acrasidae</taxon>
        <taxon>Acrasis</taxon>
    </lineage>
</organism>
<evidence type="ECO:0000313" key="6">
    <source>
        <dbReference type="Proteomes" id="UP001431209"/>
    </source>
</evidence>
<feature type="domain" description="Protein kinase" evidence="4">
    <location>
        <begin position="351"/>
        <end position="618"/>
    </location>
</feature>
<feature type="transmembrane region" description="Helical" evidence="3">
    <location>
        <begin position="110"/>
        <end position="140"/>
    </location>
</feature>
<accession>A0AAW2YH09</accession>
<dbReference type="CDD" id="cd13999">
    <property type="entry name" value="STKc_MAP3K-like"/>
    <property type="match status" value="1"/>
</dbReference>
<dbReference type="PANTHER" id="PTHR44329:SF298">
    <property type="entry name" value="MIXED LINEAGE KINASE DOMAIN-LIKE PROTEIN"/>
    <property type="match status" value="1"/>
</dbReference>
<evidence type="ECO:0000259" key="4">
    <source>
        <dbReference type="PROSITE" id="PS50011"/>
    </source>
</evidence>
<dbReference type="PANTHER" id="PTHR44329">
    <property type="entry name" value="SERINE/THREONINE-PROTEIN KINASE TNNI3K-RELATED"/>
    <property type="match status" value="1"/>
</dbReference>
<dbReference type="Proteomes" id="UP001431209">
    <property type="component" value="Unassembled WGS sequence"/>
</dbReference>
<dbReference type="PROSITE" id="PS00108">
    <property type="entry name" value="PROTEIN_KINASE_ST"/>
    <property type="match status" value="1"/>
</dbReference>
<dbReference type="SMART" id="SM00220">
    <property type="entry name" value="S_TKc"/>
    <property type="match status" value="1"/>
</dbReference>
<keyword evidence="5" id="KW-0808">Transferase</keyword>
<dbReference type="InterPro" id="IPR011009">
    <property type="entry name" value="Kinase-like_dom_sf"/>
</dbReference>
<feature type="transmembrane region" description="Helical" evidence="3">
    <location>
        <begin position="232"/>
        <end position="258"/>
    </location>
</feature>
<dbReference type="InterPro" id="IPR001245">
    <property type="entry name" value="Ser-Thr/Tyr_kinase_cat_dom"/>
</dbReference>
<name>A0AAW2YH09_9EUKA</name>
<dbReference type="Pfam" id="PF07714">
    <property type="entry name" value="PK_Tyr_Ser-Thr"/>
    <property type="match status" value="1"/>
</dbReference>
<dbReference type="GO" id="GO:0004674">
    <property type="term" value="F:protein serine/threonine kinase activity"/>
    <property type="evidence" value="ECO:0007669"/>
    <property type="project" value="TreeGrafter"/>
</dbReference>
<keyword evidence="3" id="KW-1133">Transmembrane helix</keyword>
<keyword evidence="3" id="KW-0812">Transmembrane</keyword>
<keyword evidence="6" id="KW-1185">Reference proteome</keyword>
<proteinExistence type="predicted"/>
<dbReference type="GO" id="GO:0005524">
    <property type="term" value="F:ATP binding"/>
    <property type="evidence" value="ECO:0007669"/>
    <property type="project" value="UniProtKB-KW"/>
</dbReference>
<keyword evidence="3" id="KW-0472">Membrane</keyword>
<evidence type="ECO:0000256" key="3">
    <source>
        <dbReference type="SAM" id="Phobius"/>
    </source>
</evidence>
<dbReference type="PROSITE" id="PS50011">
    <property type="entry name" value="PROTEIN_KINASE_DOM"/>
    <property type="match status" value="1"/>
</dbReference>
<dbReference type="AlphaFoldDB" id="A0AAW2YH09"/>
<evidence type="ECO:0000256" key="2">
    <source>
        <dbReference type="ARBA" id="ARBA00022840"/>
    </source>
</evidence>
<reference evidence="5 6" key="1">
    <citation type="submission" date="2024-03" db="EMBL/GenBank/DDBJ databases">
        <title>The Acrasis kona genome and developmental transcriptomes reveal deep origins of eukaryotic multicellular pathways.</title>
        <authorList>
            <person name="Sheikh S."/>
            <person name="Fu C.-J."/>
            <person name="Brown M.W."/>
            <person name="Baldauf S.L."/>
        </authorList>
    </citation>
    <scope>NUCLEOTIDE SEQUENCE [LARGE SCALE GENOMIC DNA]</scope>
    <source>
        <strain evidence="5 6">ATCC MYA-3509</strain>
    </source>
</reference>
<comment type="caution">
    <text evidence="5">The sequence shown here is derived from an EMBL/GenBank/DDBJ whole genome shotgun (WGS) entry which is preliminary data.</text>
</comment>
<feature type="transmembrane region" description="Helical" evidence="3">
    <location>
        <begin position="161"/>
        <end position="183"/>
    </location>
</feature>
<keyword evidence="5" id="KW-0418">Kinase</keyword>
<dbReference type="Gene3D" id="1.10.510.10">
    <property type="entry name" value="Transferase(Phosphotransferase) domain 1"/>
    <property type="match status" value="1"/>
</dbReference>
<dbReference type="InterPro" id="IPR051681">
    <property type="entry name" value="Ser/Thr_Kinases-Pseudokinases"/>
</dbReference>
<dbReference type="EMBL" id="JAOPGA020000046">
    <property type="protein sequence ID" value="KAL0476465.1"/>
    <property type="molecule type" value="Genomic_DNA"/>
</dbReference>
<sequence>MNLASGTFSATHQLWRNINETLFDEDNSTDAKTIKRQAYLWNNVFTSFEFITTAYRDNLFYRVSTIFLFNAQFYFVTTGVASGFTVYLAVRHCEEIYRYKSTVDIVFEPMAPIYFICLICKIVTYIASLTIGTVLLGYYLRRNPPPVRYVTRAKSEVFMTLAGLSAVFYATCFLVDVLCLSILVQQTSDYYKLLYYRGSLAILLFFAHFTVCVLFVLWNVKGTTKLAIAFKISFVVTVVLVVISYCFTLAQMVFAIILNSRDGFSSLSSINRWGVVAMFEVSRTTLILQYIISQVVLSLVMNASLKHSYSYFVAKNPEIELIEPLLDNESISSKSSFVYDIQNYIIEAREISFDSKISEGTFGVVFSGRYIGSKVAIKMIKRQESESEFEHEVRMLIMLRHPNIVLFIGACVADGYKYIVTEIMAMTLGDALHSKKKEGSDSDGIHLSLTFINKINILKDVASALTFMNGREHPICHRDLKPSNVLLNQDMTVAKICDLGSSRNIASDMTSNTGTYTYMSPEMLFGQKYTEKSDVYSYAIIMYEVFFEMKPFATQLDQGNDFMITMSISKGERPKIPDIIESLTEGEREYINLMTRCWNQDPDTRPSFAEISSCLDLIKNS</sequence>
<dbReference type="SUPFAM" id="SSF56112">
    <property type="entry name" value="Protein kinase-like (PK-like)"/>
    <property type="match status" value="1"/>
</dbReference>